<feature type="binding site" evidence="11">
    <location>
        <begin position="89"/>
        <end position="90"/>
    </location>
    <ligand>
        <name>beta-D-galactose</name>
        <dbReference type="ChEBI" id="CHEBI:27667"/>
    </ligand>
</feature>
<feature type="binding site" evidence="10">
    <location>
        <position position="250"/>
    </location>
    <ligand>
        <name>beta-D-galactose</name>
        <dbReference type="ChEBI" id="CHEBI:27667"/>
    </ligand>
</feature>
<feature type="active site" description="Proton acceptor" evidence="9">
    <location>
        <position position="316"/>
    </location>
</feature>
<comment type="caution">
    <text evidence="12">The sequence shown here is derived from an EMBL/GenBank/DDBJ whole genome shotgun (WGS) entry which is preliminary data.</text>
</comment>
<evidence type="ECO:0000256" key="10">
    <source>
        <dbReference type="PIRSR" id="PIRSR005096-2"/>
    </source>
</evidence>
<dbReference type="Gene3D" id="2.70.98.10">
    <property type="match status" value="1"/>
</dbReference>
<name>A0A7W4WC70_9GAMM</name>
<dbReference type="InterPro" id="IPR014718">
    <property type="entry name" value="GH-type_carb-bd"/>
</dbReference>
<evidence type="ECO:0000313" key="13">
    <source>
        <dbReference type="Proteomes" id="UP000535937"/>
    </source>
</evidence>
<dbReference type="UniPathway" id="UPA00242"/>
<evidence type="ECO:0000256" key="8">
    <source>
        <dbReference type="PIRNR" id="PIRNR005096"/>
    </source>
</evidence>
<evidence type="ECO:0000256" key="9">
    <source>
        <dbReference type="PIRSR" id="PIRSR005096-1"/>
    </source>
</evidence>
<feature type="active site" description="Proton donor" evidence="9">
    <location>
        <position position="186"/>
    </location>
</feature>
<dbReference type="GO" id="GO:0004034">
    <property type="term" value="F:aldose 1-epimerase activity"/>
    <property type="evidence" value="ECO:0007669"/>
    <property type="project" value="UniProtKB-EC"/>
</dbReference>
<keyword evidence="6 8" id="KW-0413">Isomerase</keyword>
<evidence type="ECO:0000256" key="2">
    <source>
        <dbReference type="ARBA" id="ARBA00005028"/>
    </source>
</evidence>
<evidence type="ECO:0000256" key="3">
    <source>
        <dbReference type="ARBA" id="ARBA00006206"/>
    </source>
</evidence>
<comment type="catalytic activity">
    <reaction evidence="1 8">
        <text>alpha-D-glucose = beta-D-glucose</text>
        <dbReference type="Rhea" id="RHEA:10264"/>
        <dbReference type="ChEBI" id="CHEBI:15903"/>
        <dbReference type="ChEBI" id="CHEBI:17925"/>
        <dbReference type="EC" id="5.1.3.3"/>
    </reaction>
</comment>
<organism evidence="12 13">
    <name type="scientific">Microbulbifer rhizosphaerae</name>
    <dbReference type="NCBI Taxonomy" id="1562603"/>
    <lineage>
        <taxon>Bacteria</taxon>
        <taxon>Pseudomonadati</taxon>
        <taxon>Pseudomonadota</taxon>
        <taxon>Gammaproteobacteria</taxon>
        <taxon>Cellvibrionales</taxon>
        <taxon>Microbulbiferaceae</taxon>
        <taxon>Microbulbifer</taxon>
    </lineage>
</organism>
<dbReference type="NCBIfam" id="NF008277">
    <property type="entry name" value="PRK11055.1"/>
    <property type="match status" value="1"/>
</dbReference>
<dbReference type="InterPro" id="IPR018052">
    <property type="entry name" value="Ald1_epimerase_CS"/>
</dbReference>
<feature type="binding site" evidence="11">
    <location>
        <begin position="186"/>
        <end position="188"/>
    </location>
    <ligand>
        <name>beta-D-galactose</name>
        <dbReference type="ChEBI" id="CHEBI:27667"/>
    </ligand>
</feature>
<proteinExistence type="inferred from homology"/>
<dbReference type="RefSeq" id="WP_183458716.1">
    <property type="nucleotide sequence ID" value="NZ_JACHWZ010000006.1"/>
</dbReference>
<dbReference type="AlphaFoldDB" id="A0A7W4WC70"/>
<dbReference type="EC" id="5.1.3.3" evidence="4 8"/>
<accession>A0A7W4WC70</accession>
<gene>
    <name evidence="12" type="ORF">FHS09_001711</name>
</gene>
<dbReference type="EMBL" id="JACHWZ010000006">
    <property type="protein sequence ID" value="MBB3060891.1"/>
    <property type="molecule type" value="Genomic_DNA"/>
</dbReference>
<dbReference type="PROSITE" id="PS00545">
    <property type="entry name" value="ALDOSE_1_EPIMERASE"/>
    <property type="match status" value="1"/>
</dbReference>
<evidence type="ECO:0000256" key="6">
    <source>
        <dbReference type="ARBA" id="ARBA00023235"/>
    </source>
</evidence>
<dbReference type="PANTHER" id="PTHR10091:SF0">
    <property type="entry name" value="GALACTOSE MUTAROTASE"/>
    <property type="match status" value="1"/>
</dbReference>
<dbReference type="InterPro" id="IPR011013">
    <property type="entry name" value="Gal_mutarotase_sf_dom"/>
</dbReference>
<evidence type="ECO:0000256" key="4">
    <source>
        <dbReference type="ARBA" id="ARBA00013185"/>
    </source>
</evidence>
<dbReference type="Proteomes" id="UP000535937">
    <property type="component" value="Unassembled WGS sequence"/>
</dbReference>
<sequence length="351" mass="38449">MASVETSLNSAVARLQLAVEGLEEPLQVFTLGNCRGTQVQLADLGASLLSVHTADRDGRHGNILLTYGEPRNWLDNNWFLGVTVGRVANRIGRARFPLGEGEVQLPANDGENHLHGGPEGLGTRRWAASPGPGAAVTFRCESADGDGGYPGRVEAELTYRLSEEDELTLEYRARSDRRTPISLTNHAYWNLAAGGSILDHELQINAAQYLELDSGLIPTGELLDLDSTPLDFRRRKPIGRDIDRLPGGYDNYWVVERTGDKALKSIASLRDPLSGRCLDVISSEPGVQFYSGNFLDGSRNREDGSPMAHRSGLCLETHGFPDAPNHSEFPSIMLEAGEEYRQTTIYKFSAK</sequence>
<evidence type="ECO:0000256" key="11">
    <source>
        <dbReference type="PIRSR" id="PIRSR005096-3"/>
    </source>
</evidence>
<evidence type="ECO:0000256" key="1">
    <source>
        <dbReference type="ARBA" id="ARBA00001614"/>
    </source>
</evidence>
<dbReference type="PANTHER" id="PTHR10091">
    <property type="entry name" value="ALDOSE-1-EPIMERASE"/>
    <property type="match status" value="1"/>
</dbReference>
<dbReference type="InterPro" id="IPR047215">
    <property type="entry name" value="Galactose_mutarotase-like"/>
</dbReference>
<comment type="pathway">
    <text evidence="2 8">Carbohydrate metabolism; hexose metabolism.</text>
</comment>
<dbReference type="GO" id="GO:0033499">
    <property type="term" value="P:galactose catabolic process via UDP-galactose, Leloir pathway"/>
    <property type="evidence" value="ECO:0007669"/>
    <property type="project" value="TreeGrafter"/>
</dbReference>
<dbReference type="GO" id="GO:0030246">
    <property type="term" value="F:carbohydrate binding"/>
    <property type="evidence" value="ECO:0007669"/>
    <property type="project" value="InterPro"/>
</dbReference>
<reference evidence="12 13" key="1">
    <citation type="submission" date="2020-08" db="EMBL/GenBank/DDBJ databases">
        <title>Genomic Encyclopedia of Type Strains, Phase III (KMG-III): the genomes of soil and plant-associated and newly described type strains.</title>
        <authorList>
            <person name="Whitman W."/>
        </authorList>
    </citation>
    <scope>NUCLEOTIDE SEQUENCE [LARGE SCALE GENOMIC DNA]</scope>
    <source>
        <strain evidence="12 13">CECT 8799</strain>
    </source>
</reference>
<dbReference type="SUPFAM" id="SSF74650">
    <property type="entry name" value="Galactose mutarotase-like"/>
    <property type="match status" value="1"/>
</dbReference>
<dbReference type="GO" id="GO:0006006">
    <property type="term" value="P:glucose metabolic process"/>
    <property type="evidence" value="ECO:0007669"/>
    <property type="project" value="TreeGrafter"/>
</dbReference>
<dbReference type="CDD" id="cd09019">
    <property type="entry name" value="galactose_mutarotase_like"/>
    <property type="match status" value="1"/>
</dbReference>
<dbReference type="InterPro" id="IPR008183">
    <property type="entry name" value="Aldose_1/G6P_1-epimerase"/>
</dbReference>
<evidence type="ECO:0000256" key="5">
    <source>
        <dbReference type="ARBA" id="ARBA00014165"/>
    </source>
</evidence>
<evidence type="ECO:0000313" key="12">
    <source>
        <dbReference type="EMBL" id="MBB3060891.1"/>
    </source>
</evidence>
<dbReference type="PIRSF" id="PIRSF005096">
    <property type="entry name" value="GALM"/>
    <property type="match status" value="1"/>
</dbReference>
<dbReference type="InterPro" id="IPR015443">
    <property type="entry name" value="Aldose_1-epimerase"/>
</dbReference>
<evidence type="ECO:0000256" key="7">
    <source>
        <dbReference type="ARBA" id="ARBA00023277"/>
    </source>
</evidence>
<comment type="similarity">
    <text evidence="3 8">Belongs to the aldose epimerase family.</text>
</comment>
<keyword evidence="7 8" id="KW-0119">Carbohydrate metabolism</keyword>
<dbReference type="Pfam" id="PF01263">
    <property type="entry name" value="Aldose_epim"/>
    <property type="match status" value="1"/>
</dbReference>
<protein>
    <recommendedName>
        <fullName evidence="5 8">Aldose 1-epimerase</fullName>
        <ecNumber evidence="4 8">5.1.3.3</ecNumber>
    </recommendedName>
</protein>
<keyword evidence="13" id="KW-1185">Reference proteome</keyword>